<evidence type="ECO:0000313" key="3">
    <source>
        <dbReference type="Proteomes" id="UP000637774"/>
    </source>
</evidence>
<accession>A0ABQ2A410</accession>
<reference evidence="3" key="1">
    <citation type="journal article" date="2019" name="Int. J. Syst. Evol. Microbiol.">
        <title>The Global Catalogue of Microorganisms (GCM) 10K type strain sequencing project: providing services to taxonomists for standard genome sequencing and annotation.</title>
        <authorList>
            <consortium name="The Broad Institute Genomics Platform"/>
            <consortium name="The Broad Institute Genome Sequencing Center for Infectious Disease"/>
            <person name="Wu L."/>
            <person name="Ma J."/>
        </authorList>
    </citation>
    <scope>NUCLEOTIDE SEQUENCE [LARGE SCALE GENOMIC DNA]</scope>
    <source>
        <strain evidence="3">CGMCC 1.14966</strain>
    </source>
</reference>
<proteinExistence type="predicted"/>
<gene>
    <name evidence="2" type="ORF">GCM10011495_16880</name>
</gene>
<evidence type="ECO:0000259" key="1">
    <source>
        <dbReference type="Pfam" id="PF04377"/>
    </source>
</evidence>
<name>A0ABQ2A410_9BACT</name>
<dbReference type="InterPro" id="IPR007472">
    <property type="entry name" value="N-end_Aminoacyl_Trfase_C"/>
</dbReference>
<dbReference type="Proteomes" id="UP000637774">
    <property type="component" value="Unassembled WGS sequence"/>
</dbReference>
<dbReference type="InterPro" id="IPR030700">
    <property type="entry name" value="N-end_Aminoacyl_Trfase"/>
</dbReference>
<keyword evidence="3" id="KW-1185">Reference proteome</keyword>
<dbReference type="EMBL" id="BMGY01000012">
    <property type="protein sequence ID" value="GGH84595.1"/>
    <property type="molecule type" value="Genomic_DNA"/>
</dbReference>
<comment type="caution">
    <text evidence="2">The sequence shown here is derived from an EMBL/GenBank/DDBJ whole genome shotgun (WGS) entry which is preliminary data.</text>
</comment>
<dbReference type="InterPro" id="IPR016181">
    <property type="entry name" value="Acyl_CoA_acyltransferase"/>
</dbReference>
<protein>
    <recommendedName>
        <fullName evidence="1">N-end rule aminoacyl transferase C-terminal domain-containing protein</fullName>
    </recommendedName>
</protein>
<dbReference type="SUPFAM" id="SSF55729">
    <property type="entry name" value="Acyl-CoA N-acyltransferases (Nat)"/>
    <property type="match status" value="1"/>
</dbReference>
<sequence>MAASSAALPVIRGNALDYYLAQGYYRMQQDLFTCQFVPFDGRLYTAHWLRLDLARVQWGPEQSRLLRRNARFAATVRPFRLTAEYEELYARYRESITFDAAPTVDDVLLGGAAHNVFNTYIIELRDGNQLIAAGIFDRGDRTLAGILNFYDPNYRKYSLGKYLLLLKTDYARRLQFDYYYPGYVVHDYSKFDYKLFACAAATEVFDCVRGQWQPFSLAAVAAQSAELFADWLPENLQGSAG</sequence>
<dbReference type="PANTHER" id="PTHR21367">
    <property type="entry name" value="ARGININE-TRNA-PROTEIN TRANSFERASE 1"/>
    <property type="match status" value="1"/>
</dbReference>
<feature type="domain" description="N-end rule aminoacyl transferase C-terminal" evidence="1">
    <location>
        <begin position="85"/>
        <end position="194"/>
    </location>
</feature>
<dbReference type="RefSeq" id="WP_229748889.1">
    <property type="nucleotide sequence ID" value="NZ_BMGY01000012.1"/>
</dbReference>
<evidence type="ECO:0000313" key="2">
    <source>
        <dbReference type="EMBL" id="GGH84595.1"/>
    </source>
</evidence>
<organism evidence="2 3">
    <name type="scientific">Hymenobacter frigidus</name>
    <dbReference type="NCBI Taxonomy" id="1524095"/>
    <lineage>
        <taxon>Bacteria</taxon>
        <taxon>Pseudomonadati</taxon>
        <taxon>Bacteroidota</taxon>
        <taxon>Cytophagia</taxon>
        <taxon>Cytophagales</taxon>
        <taxon>Hymenobacteraceae</taxon>
        <taxon>Hymenobacter</taxon>
    </lineage>
</organism>
<dbReference type="PANTHER" id="PTHR21367:SF1">
    <property type="entry name" value="ARGINYL-TRNA--PROTEIN TRANSFERASE 1"/>
    <property type="match status" value="1"/>
</dbReference>
<dbReference type="Pfam" id="PF04377">
    <property type="entry name" value="ATE_C"/>
    <property type="match status" value="1"/>
</dbReference>